<reference evidence="3" key="1">
    <citation type="journal article" date="2014" name="Proc. Natl. Acad. Sci. U.S.A.">
        <title>Extensive sampling of basidiomycete genomes demonstrates inadequacy of the white-rot/brown-rot paradigm for wood decay fungi.</title>
        <authorList>
            <person name="Riley R."/>
            <person name="Salamov A.A."/>
            <person name="Brown D.W."/>
            <person name="Nagy L.G."/>
            <person name="Floudas D."/>
            <person name="Held B.W."/>
            <person name="Levasseur A."/>
            <person name="Lombard V."/>
            <person name="Morin E."/>
            <person name="Otillar R."/>
            <person name="Lindquist E.A."/>
            <person name="Sun H."/>
            <person name="LaButti K.M."/>
            <person name="Schmutz J."/>
            <person name="Jabbour D."/>
            <person name="Luo H."/>
            <person name="Baker S.E."/>
            <person name="Pisabarro A.G."/>
            <person name="Walton J.D."/>
            <person name="Blanchette R.A."/>
            <person name="Henrissat B."/>
            <person name="Martin F."/>
            <person name="Cullen D."/>
            <person name="Hibbett D.S."/>
            <person name="Grigoriev I.V."/>
        </authorList>
    </citation>
    <scope>NUCLEOTIDE SEQUENCE [LARGE SCALE GENOMIC DNA]</scope>
    <source>
        <strain evidence="3">CBS 339.88</strain>
    </source>
</reference>
<organism evidence="2 3">
    <name type="scientific">Galerina marginata (strain CBS 339.88)</name>
    <dbReference type="NCBI Taxonomy" id="685588"/>
    <lineage>
        <taxon>Eukaryota</taxon>
        <taxon>Fungi</taxon>
        <taxon>Dikarya</taxon>
        <taxon>Basidiomycota</taxon>
        <taxon>Agaricomycotina</taxon>
        <taxon>Agaricomycetes</taxon>
        <taxon>Agaricomycetidae</taxon>
        <taxon>Agaricales</taxon>
        <taxon>Agaricineae</taxon>
        <taxon>Strophariaceae</taxon>
        <taxon>Galerina</taxon>
    </lineage>
</organism>
<gene>
    <name evidence="2" type="ORF">GALMADRAFT_251695</name>
</gene>
<proteinExistence type="predicted"/>
<dbReference type="AlphaFoldDB" id="A0A067SQG2"/>
<feature type="region of interest" description="Disordered" evidence="1">
    <location>
        <begin position="68"/>
        <end position="90"/>
    </location>
</feature>
<evidence type="ECO:0000313" key="3">
    <source>
        <dbReference type="Proteomes" id="UP000027222"/>
    </source>
</evidence>
<evidence type="ECO:0000313" key="2">
    <source>
        <dbReference type="EMBL" id="KDR73131.1"/>
    </source>
</evidence>
<keyword evidence="3" id="KW-1185">Reference proteome</keyword>
<protein>
    <submittedName>
        <fullName evidence="2">Uncharacterized protein</fullName>
    </submittedName>
</protein>
<dbReference type="HOGENOM" id="CLU_2440998_0_0_1"/>
<evidence type="ECO:0000256" key="1">
    <source>
        <dbReference type="SAM" id="MobiDB-lite"/>
    </source>
</evidence>
<dbReference type="EMBL" id="KL142386">
    <property type="protein sequence ID" value="KDR73131.1"/>
    <property type="molecule type" value="Genomic_DNA"/>
</dbReference>
<sequence>MENICSSTNYFDQRPFDCVWRQVNINGPRIPGRRIPIRTHLHHYQHGLSSPFRAQRRSRRTLFACPSSRSITSSSSLEDDLDPPLAFPQF</sequence>
<name>A0A067SQG2_GALM3</name>
<dbReference type="Proteomes" id="UP000027222">
    <property type="component" value="Unassembled WGS sequence"/>
</dbReference>
<accession>A0A067SQG2</accession>